<evidence type="ECO:0000313" key="3">
    <source>
        <dbReference type="Proteomes" id="UP000033618"/>
    </source>
</evidence>
<evidence type="ECO:0000313" key="2">
    <source>
        <dbReference type="EMBL" id="KKB64282.1"/>
    </source>
</evidence>
<dbReference type="PANTHER" id="PTHR30203:SF32">
    <property type="entry name" value="CATION EFFLUX SYSTEM PROTEIN CUSC"/>
    <property type="match status" value="1"/>
</dbReference>
<dbReference type="InterPro" id="IPR010131">
    <property type="entry name" value="MdtP/NodT-like"/>
</dbReference>
<sequence>MSLLLISGGSATAASDRRGGAVAVADLPSVAAAVSVDAIFASVPSAVPTLTLAVPDELASPDAVACGTLPAQLAWRDIIGDPGLDAAIDRALQGNLEIREKTALLQETQARSRVAGTMRGPQGHAAVEADHRRMTGADERLGERRASGFYGRLSFSQDLDVWGRLRDRQRAAELQQAAAQFHVADARRRVIASVTTAYWTVAYLTEKRLAFQVVQNSVDTRVDIMRARYRYGDARLDDYREASAERDAVRLESVAIDAHLAATALELARLTGEAPGSDAAVDPITQRPRGLPTDYRFAHDTHLPATAGSFVAGLPHRLPDVPGKLDAAQLQCRADIRAEASVLSAFAAEAAAVRKDWYPRLELTAGLNAASPSLLSLVNAPMAMLAAAIRLPFLNPGQRHRTAEAEAQYAVAETRYLKQWQTALGDVADALVGRQRALAQVDLQRDRLADMVRAEQLAEQRYRAGEIAAAEWLSKREQQARVAIDLLAARRDHAISVMHVFQALGTDA</sequence>
<evidence type="ECO:0008006" key="4">
    <source>
        <dbReference type="Google" id="ProtNLM"/>
    </source>
</evidence>
<comment type="similarity">
    <text evidence="1">Belongs to the outer membrane factor (OMF) (TC 1.B.17) family.</text>
</comment>
<dbReference type="Proteomes" id="UP000033618">
    <property type="component" value="Unassembled WGS sequence"/>
</dbReference>
<protein>
    <recommendedName>
        <fullName evidence="4">RND transporter</fullName>
    </recommendedName>
</protein>
<proteinExistence type="inferred from homology"/>
<dbReference type="PATRIC" id="fig|28092.6.peg.1755"/>
<dbReference type="SUPFAM" id="SSF56954">
    <property type="entry name" value="Outer membrane efflux proteins (OEP)"/>
    <property type="match status" value="1"/>
</dbReference>
<reference evidence="2 3" key="1">
    <citation type="submission" date="2015-03" db="EMBL/GenBank/DDBJ databases">
        <title>Draft Genome Sequence of Burkholderia andropogonis type strain ICMP2807, isolated from Sorghum bicolor.</title>
        <authorList>
            <person name="Lopes-Santos L."/>
            <person name="Castro D.B."/>
            <person name="Ottoboni L.M."/>
            <person name="Park D."/>
            <person name="Weirc B.S."/>
            <person name="Destefano S.A."/>
        </authorList>
    </citation>
    <scope>NUCLEOTIDE SEQUENCE [LARGE SCALE GENOMIC DNA]</scope>
    <source>
        <strain evidence="2 3">ICMP2807</strain>
    </source>
</reference>
<dbReference type="EMBL" id="LAQU01000005">
    <property type="protein sequence ID" value="KKB64282.1"/>
    <property type="molecule type" value="Genomic_DNA"/>
</dbReference>
<organism evidence="2 3">
    <name type="scientific">Robbsia andropogonis</name>
    <dbReference type="NCBI Taxonomy" id="28092"/>
    <lineage>
        <taxon>Bacteria</taxon>
        <taxon>Pseudomonadati</taxon>
        <taxon>Pseudomonadota</taxon>
        <taxon>Betaproteobacteria</taxon>
        <taxon>Burkholderiales</taxon>
        <taxon>Burkholderiaceae</taxon>
        <taxon>Robbsia</taxon>
    </lineage>
</organism>
<dbReference type="AlphaFoldDB" id="A0A0F5K424"/>
<name>A0A0F5K424_9BURK</name>
<accession>A0A0F5K424</accession>
<gene>
    <name evidence="2" type="ORF">WM40_07410</name>
</gene>
<dbReference type="GO" id="GO:0015562">
    <property type="term" value="F:efflux transmembrane transporter activity"/>
    <property type="evidence" value="ECO:0007669"/>
    <property type="project" value="InterPro"/>
</dbReference>
<evidence type="ECO:0000256" key="1">
    <source>
        <dbReference type="ARBA" id="ARBA00007613"/>
    </source>
</evidence>
<dbReference type="PANTHER" id="PTHR30203">
    <property type="entry name" value="OUTER MEMBRANE CATION EFFLUX PROTEIN"/>
    <property type="match status" value="1"/>
</dbReference>
<dbReference type="InterPro" id="IPR003423">
    <property type="entry name" value="OMP_efflux"/>
</dbReference>
<dbReference type="Gene3D" id="1.20.1600.10">
    <property type="entry name" value="Outer membrane efflux proteins (OEP)"/>
    <property type="match status" value="1"/>
</dbReference>
<dbReference type="STRING" id="28092.WM40_07410"/>
<comment type="caution">
    <text evidence="2">The sequence shown here is derived from an EMBL/GenBank/DDBJ whole genome shotgun (WGS) entry which is preliminary data.</text>
</comment>
<keyword evidence="3" id="KW-1185">Reference proteome</keyword>
<dbReference type="Pfam" id="PF02321">
    <property type="entry name" value="OEP"/>
    <property type="match status" value="2"/>
</dbReference>